<feature type="domain" description="Peptidase S9 prolyl oligopeptidase catalytic" evidence="2">
    <location>
        <begin position="127"/>
        <end position="324"/>
    </location>
</feature>
<dbReference type="Pfam" id="PF00326">
    <property type="entry name" value="Peptidase_S9"/>
    <property type="match status" value="1"/>
</dbReference>
<protein>
    <recommendedName>
        <fullName evidence="2">Peptidase S9 prolyl oligopeptidase catalytic domain-containing protein</fullName>
    </recommendedName>
</protein>
<comment type="caution">
    <text evidence="3">The sequence shown here is derived from an EMBL/GenBank/DDBJ whole genome shotgun (WGS) entry which is preliminary data.</text>
</comment>
<dbReference type="GO" id="GO:0006508">
    <property type="term" value="P:proteolysis"/>
    <property type="evidence" value="ECO:0007669"/>
    <property type="project" value="InterPro"/>
</dbReference>
<dbReference type="Proteomes" id="UP000178429">
    <property type="component" value="Unassembled WGS sequence"/>
</dbReference>
<reference evidence="3 4" key="1">
    <citation type="journal article" date="2016" name="Nat. Commun.">
        <title>Thousands of microbial genomes shed light on interconnected biogeochemical processes in an aquifer system.</title>
        <authorList>
            <person name="Anantharaman K."/>
            <person name="Brown C.T."/>
            <person name="Hug L.A."/>
            <person name="Sharon I."/>
            <person name="Castelle C.J."/>
            <person name="Probst A.J."/>
            <person name="Thomas B.C."/>
            <person name="Singh A."/>
            <person name="Wilkins M.J."/>
            <person name="Karaoz U."/>
            <person name="Brodie E.L."/>
            <person name="Williams K.H."/>
            <person name="Hubbard S.S."/>
            <person name="Banfield J.F."/>
        </authorList>
    </citation>
    <scope>NUCLEOTIDE SEQUENCE [LARGE SCALE GENOMIC DNA]</scope>
</reference>
<dbReference type="AlphaFoldDB" id="A0A1F8C034"/>
<dbReference type="STRING" id="1802525.A2975_02115"/>
<evidence type="ECO:0000313" key="4">
    <source>
        <dbReference type="Proteomes" id="UP000178429"/>
    </source>
</evidence>
<accession>A0A1F8C034</accession>
<gene>
    <name evidence="3" type="ORF">A2975_02115</name>
</gene>
<evidence type="ECO:0000256" key="1">
    <source>
        <dbReference type="ARBA" id="ARBA00022801"/>
    </source>
</evidence>
<dbReference type="InterPro" id="IPR050261">
    <property type="entry name" value="FrsA_esterase"/>
</dbReference>
<dbReference type="PANTHER" id="PTHR22946:SF9">
    <property type="entry name" value="POLYKETIDE TRANSFERASE AF380"/>
    <property type="match status" value="1"/>
</dbReference>
<evidence type="ECO:0000259" key="2">
    <source>
        <dbReference type="Pfam" id="PF00326"/>
    </source>
</evidence>
<sequence length="328" mass="37235">MKKFFYSLGTVLIVAAVAVAGWWVGENRIFERGKPVETTREVIEKPLEKYAIENLAKAQVPEGELKILDDNLFEFYFNPNLDGKTIKKTTGQIRIPEGKGPFPIVLMLRGYVDQEIYQTGVGTSRAAAVFVKNGFITLAPDFLGYAGSNSESGNIFEARFQTYTTAISLYQSLHLIDQWDGKNIFIWGHSNGGQIALTLLEATGVDYPTTLWAPVSKPFPYSILYYTDESDDKGKLIRRELAKFEDLYDADLFSIHNYYDRINAPIQLHQGTDDDAVPISWSDALAQTFLDLDLDLDYYKYPGADHNLQPSWNTVVERDLQFFSQYRL</sequence>
<dbReference type="EMBL" id="MGHL01000015">
    <property type="protein sequence ID" value="OGM68965.1"/>
    <property type="molecule type" value="Genomic_DNA"/>
</dbReference>
<dbReference type="SUPFAM" id="SSF53474">
    <property type="entry name" value="alpha/beta-Hydrolases"/>
    <property type="match status" value="1"/>
</dbReference>
<dbReference type="GO" id="GO:0008236">
    <property type="term" value="F:serine-type peptidase activity"/>
    <property type="evidence" value="ECO:0007669"/>
    <property type="project" value="InterPro"/>
</dbReference>
<name>A0A1F8C034_9BACT</name>
<dbReference type="InterPro" id="IPR029058">
    <property type="entry name" value="AB_hydrolase_fold"/>
</dbReference>
<evidence type="ECO:0000313" key="3">
    <source>
        <dbReference type="EMBL" id="OGM68965.1"/>
    </source>
</evidence>
<organism evidence="3 4">
    <name type="scientific">Candidatus Woesebacteria bacterium RIFCSPLOWO2_01_FULL_44_14</name>
    <dbReference type="NCBI Taxonomy" id="1802525"/>
    <lineage>
        <taxon>Bacteria</taxon>
        <taxon>Candidatus Woeseibacteriota</taxon>
    </lineage>
</organism>
<keyword evidence="1" id="KW-0378">Hydrolase</keyword>
<proteinExistence type="predicted"/>
<dbReference type="Gene3D" id="3.40.50.1820">
    <property type="entry name" value="alpha/beta hydrolase"/>
    <property type="match status" value="1"/>
</dbReference>
<dbReference type="PANTHER" id="PTHR22946">
    <property type="entry name" value="DIENELACTONE HYDROLASE DOMAIN-CONTAINING PROTEIN-RELATED"/>
    <property type="match status" value="1"/>
</dbReference>
<dbReference type="GO" id="GO:0052689">
    <property type="term" value="F:carboxylic ester hydrolase activity"/>
    <property type="evidence" value="ECO:0007669"/>
    <property type="project" value="UniProtKB-ARBA"/>
</dbReference>
<dbReference type="InterPro" id="IPR001375">
    <property type="entry name" value="Peptidase_S9_cat"/>
</dbReference>